<evidence type="ECO:0000313" key="5">
    <source>
        <dbReference type="Proteomes" id="UP000281406"/>
    </source>
</evidence>
<gene>
    <name evidence="4" type="ORF">DPX16_21964</name>
</gene>
<dbReference type="InterPro" id="IPR015915">
    <property type="entry name" value="Kelch-typ_b-propeller"/>
</dbReference>
<keyword evidence="1" id="KW-0880">Kelch repeat</keyword>
<dbReference type="GO" id="GO:0031463">
    <property type="term" value="C:Cul3-RING ubiquitin ligase complex"/>
    <property type="evidence" value="ECO:0007669"/>
    <property type="project" value="TreeGrafter"/>
</dbReference>
<dbReference type="GO" id="GO:1904263">
    <property type="term" value="P:positive regulation of TORC1 signaling"/>
    <property type="evidence" value="ECO:0007669"/>
    <property type="project" value="TreeGrafter"/>
</dbReference>
<dbReference type="PROSITE" id="PS50097">
    <property type="entry name" value="BTB"/>
    <property type="match status" value="1"/>
</dbReference>
<dbReference type="UniPathway" id="UPA00143"/>
<dbReference type="GO" id="GO:0005634">
    <property type="term" value="C:nucleus"/>
    <property type="evidence" value="ECO:0007669"/>
    <property type="project" value="TreeGrafter"/>
</dbReference>
<dbReference type="InterPro" id="IPR000210">
    <property type="entry name" value="BTB/POZ_dom"/>
</dbReference>
<dbReference type="PANTHER" id="PTHR45632:SF5">
    <property type="entry name" value="KELCH-LIKE PROTEIN 22"/>
    <property type="match status" value="1"/>
</dbReference>
<feature type="domain" description="BTB" evidence="3">
    <location>
        <begin position="47"/>
        <end position="73"/>
    </location>
</feature>
<dbReference type="EMBL" id="RJVU01069130">
    <property type="protein sequence ID" value="ROI74415.1"/>
    <property type="molecule type" value="Genomic_DNA"/>
</dbReference>
<dbReference type="PANTHER" id="PTHR45632">
    <property type="entry name" value="LD33804P"/>
    <property type="match status" value="1"/>
</dbReference>
<dbReference type="GO" id="GO:0072686">
    <property type="term" value="C:mitotic spindle"/>
    <property type="evidence" value="ECO:0007669"/>
    <property type="project" value="TreeGrafter"/>
</dbReference>
<dbReference type="SUPFAM" id="SSF117281">
    <property type="entry name" value="Kelch motif"/>
    <property type="match status" value="1"/>
</dbReference>
<keyword evidence="5" id="KW-1185">Reference proteome</keyword>
<reference evidence="4 5" key="1">
    <citation type="submission" date="2018-10" db="EMBL/GenBank/DDBJ databases">
        <title>Genome assembly for a Yunnan-Guizhou Plateau 3E fish, Anabarilius grahami (Regan), and its evolutionary and genetic applications.</title>
        <authorList>
            <person name="Jiang W."/>
        </authorList>
    </citation>
    <scope>NUCLEOTIDE SEQUENCE [LARGE SCALE GENOMIC DNA]</scope>
    <source>
        <strain evidence="4">AG-KIZ</strain>
        <tissue evidence="4">Muscle</tissue>
    </source>
</reference>
<proteinExistence type="predicted"/>
<dbReference type="GO" id="GO:0005827">
    <property type="term" value="C:polar microtubule"/>
    <property type="evidence" value="ECO:0007669"/>
    <property type="project" value="TreeGrafter"/>
</dbReference>
<comment type="caution">
    <text evidence="4">The sequence shown here is derived from an EMBL/GenBank/DDBJ whole genome shotgun (WGS) entry which is preliminary data.</text>
</comment>
<organism evidence="4 5">
    <name type="scientific">Anabarilius grahami</name>
    <name type="common">Kanglang fish</name>
    <name type="synonym">Barilius grahami</name>
    <dbReference type="NCBI Taxonomy" id="495550"/>
    <lineage>
        <taxon>Eukaryota</taxon>
        <taxon>Metazoa</taxon>
        <taxon>Chordata</taxon>
        <taxon>Craniata</taxon>
        <taxon>Vertebrata</taxon>
        <taxon>Euteleostomi</taxon>
        <taxon>Actinopterygii</taxon>
        <taxon>Neopterygii</taxon>
        <taxon>Teleostei</taxon>
        <taxon>Ostariophysi</taxon>
        <taxon>Cypriniformes</taxon>
        <taxon>Xenocyprididae</taxon>
        <taxon>Xenocypridinae</taxon>
        <taxon>Xenocypridinae incertae sedis</taxon>
        <taxon>Anabarilius</taxon>
    </lineage>
</organism>
<dbReference type="GO" id="GO:0006513">
    <property type="term" value="P:protein monoubiquitination"/>
    <property type="evidence" value="ECO:0007669"/>
    <property type="project" value="TreeGrafter"/>
</dbReference>
<evidence type="ECO:0000313" key="4">
    <source>
        <dbReference type="EMBL" id="ROI74415.1"/>
    </source>
</evidence>
<sequence length="277" mass="31007">MADDLVSGTAGARGAAQPCAKQKYRSNAHSQGLLDGLLMLRQGGILFDVVLLVEGKPIQAHRILLAASCDYFRLHQFVFVAVFGACGDYRDRVFFTVCSGDRQLADSEEMFADSLRMLEAVRFCLMEKHVLQRLHSRLKQCPLRDSVAAALRYHSQELWQPVMQTPLTQPRCSSQCILGFGGMYSSSALVDNEERFQVFHPSWGEWRSLAADRAPRMSNMGIAVLNNFVYLIGGDKNTSGFRAESRCWRRVAFPYKVTSPTTDLACLFVDPCEQGSF</sequence>
<dbReference type="Proteomes" id="UP000281406">
    <property type="component" value="Unassembled WGS sequence"/>
</dbReference>
<protein>
    <submittedName>
        <fullName evidence="4">Kelch-like protein 22</fullName>
    </submittedName>
</protein>
<dbReference type="GO" id="GO:0043161">
    <property type="term" value="P:proteasome-mediated ubiquitin-dependent protein catabolic process"/>
    <property type="evidence" value="ECO:0007669"/>
    <property type="project" value="TreeGrafter"/>
</dbReference>
<dbReference type="GO" id="GO:0005829">
    <property type="term" value="C:cytosol"/>
    <property type="evidence" value="ECO:0007669"/>
    <property type="project" value="TreeGrafter"/>
</dbReference>
<accession>A0A3N0XP82</accession>
<dbReference type="Gene3D" id="2.120.10.80">
    <property type="entry name" value="Kelch-type beta propeller"/>
    <property type="match status" value="1"/>
</dbReference>
<evidence type="ECO:0000259" key="3">
    <source>
        <dbReference type="PROSITE" id="PS50097"/>
    </source>
</evidence>
<name>A0A3N0XP82_ANAGA</name>
<evidence type="ECO:0000256" key="2">
    <source>
        <dbReference type="ARBA" id="ARBA00022737"/>
    </source>
</evidence>
<dbReference type="AlphaFoldDB" id="A0A3N0XP82"/>
<dbReference type="Gene3D" id="3.30.710.10">
    <property type="entry name" value="Potassium Channel Kv1.1, Chain A"/>
    <property type="match status" value="1"/>
</dbReference>
<dbReference type="SUPFAM" id="SSF54695">
    <property type="entry name" value="POZ domain"/>
    <property type="match status" value="1"/>
</dbReference>
<dbReference type="OrthoDB" id="45365at2759"/>
<keyword evidence="2" id="KW-0677">Repeat</keyword>
<evidence type="ECO:0000256" key="1">
    <source>
        <dbReference type="ARBA" id="ARBA00022441"/>
    </source>
</evidence>
<dbReference type="Pfam" id="PF00651">
    <property type="entry name" value="BTB"/>
    <property type="match status" value="1"/>
</dbReference>
<dbReference type="InterPro" id="IPR011333">
    <property type="entry name" value="SKP1/BTB/POZ_sf"/>
</dbReference>